<keyword evidence="3" id="KW-1185">Reference proteome</keyword>
<dbReference type="EMBL" id="LR877161">
    <property type="protein sequence ID" value="CAD2220454.1"/>
    <property type="molecule type" value="Genomic_DNA"/>
</dbReference>
<organism evidence="2 3">
    <name type="scientific">Angomonas deanei</name>
    <dbReference type="NCBI Taxonomy" id="59799"/>
    <lineage>
        <taxon>Eukaryota</taxon>
        <taxon>Discoba</taxon>
        <taxon>Euglenozoa</taxon>
        <taxon>Kinetoplastea</taxon>
        <taxon>Metakinetoplastina</taxon>
        <taxon>Trypanosomatida</taxon>
        <taxon>Trypanosomatidae</taxon>
        <taxon>Strigomonadinae</taxon>
        <taxon>Angomonas</taxon>
    </lineage>
</organism>
<name>A0A7G2CNC5_9TRYP</name>
<accession>A0A7G2CNC5</accession>
<protein>
    <submittedName>
        <fullName evidence="2">Uncharacterized protein</fullName>
    </submittedName>
</protein>
<reference evidence="2 3" key="1">
    <citation type="submission" date="2020-08" db="EMBL/GenBank/DDBJ databases">
        <authorList>
            <person name="Newling K."/>
            <person name="Davey J."/>
            <person name="Forrester S."/>
        </authorList>
    </citation>
    <scope>NUCLEOTIDE SEQUENCE [LARGE SCALE GENOMIC DNA]</scope>
    <source>
        <strain evidence="3">Crithidia deanei Carvalho (ATCC PRA-265)</strain>
    </source>
</reference>
<dbReference type="PANTHER" id="PTHR45848">
    <property type="entry name" value="DUAL SPECIFICITY PROTEIN PHOSPHATASE 12 FAMILY MEMBER"/>
    <property type="match status" value="1"/>
</dbReference>
<gene>
    <name evidence="2" type="ORF">ADEAN_000797600</name>
</gene>
<dbReference type="Proteomes" id="UP000515908">
    <property type="component" value="Chromosome 17"/>
</dbReference>
<sequence length="139" mass="15747">MNLQVEEAGEAPKTPIDHIYSCKSCRTVLFRESEIVPHNSDKSAAGNKNFRRMDRRQEGSEVQCTSYFLDPAVTAWVDEQQRVAEDSEVPPDTLYCFHCKTKLGTQSWVGTQCSCGAWVTPAFKVLSKVVDRLPVYREN</sequence>
<comment type="similarity">
    <text evidence="1">Belongs to the protein-tyrosine phosphatase family. Non-receptor class dual specificity subfamily.</text>
</comment>
<evidence type="ECO:0000256" key="1">
    <source>
        <dbReference type="ARBA" id="ARBA00008601"/>
    </source>
</evidence>
<proteinExistence type="inferred from homology"/>
<dbReference type="AlphaFoldDB" id="A0A7G2CNC5"/>
<evidence type="ECO:0000313" key="2">
    <source>
        <dbReference type="EMBL" id="CAD2220454.1"/>
    </source>
</evidence>
<dbReference type="VEuPathDB" id="TriTrypDB:ADEAN_000797600"/>
<evidence type="ECO:0000313" key="3">
    <source>
        <dbReference type="Proteomes" id="UP000515908"/>
    </source>
</evidence>